<name>A0A3G3IFY3_9ARCH</name>
<dbReference type="AlphaFoldDB" id="A0A3G3IFY3"/>
<protein>
    <recommendedName>
        <fullName evidence="4">YitT family protein</fullName>
    </recommendedName>
</protein>
<dbReference type="Pfam" id="PF19700">
    <property type="entry name" value="DUF6198"/>
    <property type="match status" value="1"/>
</dbReference>
<dbReference type="Proteomes" id="UP000273278">
    <property type="component" value="Chromosome"/>
</dbReference>
<sequence length="221" mass="24270">MDGDIPRYSKHQLVKRYCLLGIGLFIMSIGIAMSKRAGIGTTPISCIPATMSFFTPISMGMLTFLFNAFLVVIEILILGKQFQKIQILQVIMGFVIGALTDVSLAIFSFIEPGSYAEQWFWCILSCVILGFGVMLEVRANVLVAPGEGVVVAFVTRFKIPFPRMKVISDSTMVASAVVMSILFTGGLNGVREGTIFAAVVLGFIVGFYRNRFGDRIDRLLE</sequence>
<feature type="transmembrane region" description="Helical" evidence="1">
    <location>
        <begin position="193"/>
        <end position="210"/>
    </location>
</feature>
<dbReference type="PANTHER" id="PTHR40078">
    <property type="entry name" value="INTEGRAL MEMBRANE PROTEIN-RELATED"/>
    <property type="match status" value="1"/>
</dbReference>
<organism evidence="2 3">
    <name type="scientific">Methanomethylophilus alvi</name>
    <dbReference type="NCBI Taxonomy" id="1291540"/>
    <lineage>
        <taxon>Archaea</taxon>
        <taxon>Methanobacteriati</taxon>
        <taxon>Thermoplasmatota</taxon>
        <taxon>Thermoplasmata</taxon>
        <taxon>Methanomassiliicoccales</taxon>
        <taxon>Methanomethylophilaceae</taxon>
        <taxon>Methanomethylophilus</taxon>
    </lineage>
</organism>
<dbReference type="InterPro" id="IPR038750">
    <property type="entry name" value="YczE/YyaS-like"/>
</dbReference>
<dbReference type="GeneID" id="41321196"/>
<evidence type="ECO:0000313" key="3">
    <source>
        <dbReference type="Proteomes" id="UP000273278"/>
    </source>
</evidence>
<feature type="transmembrane region" description="Helical" evidence="1">
    <location>
        <begin position="116"/>
        <end position="135"/>
    </location>
</feature>
<proteinExistence type="predicted"/>
<keyword evidence="1" id="KW-0472">Membrane</keyword>
<feature type="transmembrane region" description="Helical" evidence="1">
    <location>
        <begin position="17"/>
        <end position="33"/>
    </location>
</feature>
<dbReference type="EMBL" id="CP017686">
    <property type="protein sequence ID" value="AYQ54578.1"/>
    <property type="molecule type" value="Genomic_DNA"/>
</dbReference>
<feature type="transmembrane region" description="Helical" evidence="1">
    <location>
        <begin position="166"/>
        <end position="187"/>
    </location>
</feature>
<keyword evidence="1" id="KW-1133">Transmembrane helix</keyword>
<feature type="transmembrane region" description="Helical" evidence="1">
    <location>
        <begin position="53"/>
        <end position="78"/>
    </location>
</feature>
<dbReference type="RefSeq" id="WP_015504296.1">
    <property type="nucleotide sequence ID" value="NZ_CAYARO010000013.1"/>
</dbReference>
<keyword evidence="1" id="KW-0812">Transmembrane</keyword>
<accession>A0A3G3IFY3</accession>
<reference evidence="2 3" key="1">
    <citation type="submission" date="2016-10" db="EMBL/GenBank/DDBJ databases">
        <title>Complete genome of the TMA-utilizing, human hosted archaeon Methanomethylophilus alvus Gen. nov, sp. nov., strain Mx-05, derived from a pure culture.</title>
        <authorList>
            <person name="Brugere J.-F."/>
            <person name="Ben Hania W."/>
            <person name="Chaudhary P.P."/>
            <person name="Gaci N."/>
            <person name="Borrel G."/>
            <person name="Cao Van Tuat L."/>
            <person name="Fardeau M.-L."/>
            <person name="Harris H.M.B."/>
            <person name="O'Toole P.W."/>
            <person name="Ollivier B."/>
        </authorList>
    </citation>
    <scope>NUCLEOTIDE SEQUENCE [LARGE SCALE GENOMIC DNA]</scope>
    <source>
        <strain evidence="2 3">Mx-05</strain>
    </source>
</reference>
<dbReference type="PANTHER" id="PTHR40078:SF1">
    <property type="entry name" value="INTEGRAL MEMBRANE PROTEIN"/>
    <property type="match status" value="1"/>
</dbReference>
<gene>
    <name evidence="2" type="ORF">BKD89_01970</name>
</gene>
<evidence type="ECO:0000256" key="1">
    <source>
        <dbReference type="SAM" id="Phobius"/>
    </source>
</evidence>
<evidence type="ECO:0008006" key="4">
    <source>
        <dbReference type="Google" id="ProtNLM"/>
    </source>
</evidence>
<dbReference type="OMA" id="IIYLPGE"/>
<feature type="transmembrane region" description="Helical" evidence="1">
    <location>
        <begin position="90"/>
        <end position="110"/>
    </location>
</feature>
<evidence type="ECO:0000313" key="2">
    <source>
        <dbReference type="EMBL" id="AYQ54578.1"/>
    </source>
</evidence>